<dbReference type="Proteomes" id="UP001583177">
    <property type="component" value="Unassembled WGS sequence"/>
</dbReference>
<reference evidence="1 2" key="1">
    <citation type="journal article" date="2024" name="IMA Fungus">
        <title>IMA Genome - F19 : A genome assembly and annotation guide to empower mycologists, including annotated draft genome sequences of Ceratocystis pirilliformis, Diaporthe australafricana, Fusarium ophioides, Paecilomyces lecythidis, and Sporothrix stenoceras.</title>
        <authorList>
            <person name="Aylward J."/>
            <person name="Wilson A.M."/>
            <person name="Visagie C.M."/>
            <person name="Spraker J."/>
            <person name="Barnes I."/>
            <person name="Buitendag C."/>
            <person name="Ceriani C."/>
            <person name="Del Mar Angel L."/>
            <person name="du Plessis D."/>
            <person name="Fuchs T."/>
            <person name="Gasser K."/>
            <person name="Kramer D."/>
            <person name="Li W."/>
            <person name="Munsamy K."/>
            <person name="Piso A."/>
            <person name="Price J.L."/>
            <person name="Sonnekus B."/>
            <person name="Thomas C."/>
            <person name="van der Nest A."/>
            <person name="van Dijk A."/>
            <person name="van Heerden A."/>
            <person name="van Vuuren N."/>
            <person name="Yilmaz N."/>
            <person name="Duong T.A."/>
            <person name="van der Merwe N.A."/>
            <person name="Wingfield M.J."/>
            <person name="Wingfield B.D."/>
        </authorList>
    </citation>
    <scope>NUCLEOTIDE SEQUENCE [LARGE SCALE GENOMIC DNA]</scope>
    <source>
        <strain evidence="1 2">CMW 18300</strain>
    </source>
</reference>
<dbReference type="EMBL" id="JAWRVE010000027">
    <property type="protein sequence ID" value="KAL1872950.1"/>
    <property type="molecule type" value="Genomic_DNA"/>
</dbReference>
<evidence type="ECO:0000313" key="1">
    <source>
        <dbReference type="EMBL" id="KAL1872950.1"/>
    </source>
</evidence>
<name>A0ABR3XAH4_9PEZI</name>
<comment type="caution">
    <text evidence="1">The sequence shown here is derived from an EMBL/GenBank/DDBJ whole genome shotgun (WGS) entry which is preliminary data.</text>
</comment>
<proteinExistence type="predicted"/>
<keyword evidence="2" id="KW-1185">Reference proteome</keyword>
<accession>A0ABR3XAH4</accession>
<gene>
    <name evidence="1" type="ORF">Daus18300_004088</name>
</gene>
<protein>
    <submittedName>
        <fullName evidence="1">Uncharacterized protein</fullName>
    </submittedName>
</protein>
<evidence type="ECO:0000313" key="2">
    <source>
        <dbReference type="Proteomes" id="UP001583177"/>
    </source>
</evidence>
<sequence>MQHRDQNHGKVFLFRELSEWSEDDKLERTVKIAETVHEHMVIVLGRKDKVTGFVKIVTITLPNEAATVDSDQLIPIRPTPKNKKSKFPVQLLMENEIFPHFKLRKSSCVRGDKVYEVPLTVLEPCHVGGDPFQLQLKNKSYGTLKHVMTQLGHEGL</sequence>
<organism evidence="1 2">
    <name type="scientific">Diaporthe australafricana</name>
    <dbReference type="NCBI Taxonomy" id="127596"/>
    <lineage>
        <taxon>Eukaryota</taxon>
        <taxon>Fungi</taxon>
        <taxon>Dikarya</taxon>
        <taxon>Ascomycota</taxon>
        <taxon>Pezizomycotina</taxon>
        <taxon>Sordariomycetes</taxon>
        <taxon>Sordariomycetidae</taxon>
        <taxon>Diaporthales</taxon>
        <taxon>Diaporthaceae</taxon>
        <taxon>Diaporthe</taxon>
    </lineage>
</organism>